<feature type="compositionally biased region" description="Low complexity" evidence="1">
    <location>
        <begin position="239"/>
        <end position="248"/>
    </location>
</feature>
<dbReference type="Pfam" id="PF18755">
    <property type="entry name" value="RAMA"/>
    <property type="match status" value="1"/>
</dbReference>
<sequence length="638" mass="64860">MQPLPASFSQDLALLVQHHLAAIAGEPLFPVRHRASASDHADLPELLALDSTGRAVVLEAVQVLDDDAVVAALRHAGAASRMTSTDLARAYHADPERFAVDFAAFREQVAFGMTSSRREGVRLLVVCSEVAPEAADTLGYLRGPGRHVDILQLGVVRGVDDRRFLDVSPLARHENVRRPVEPTALRLVRSSEASFATAMAYEDGRRRPPSPVGSSRAGTPGLPASSAFPTGGRTGQDGPGRPVSAAVPAVPPPPRPTSAAGTTNAGATSTGPTSTGPTSAGPTSAGPTSTGPTSTGPTTASPTTAGPTTAGPTSTMRAGTATAGSTSGTTTAAPGTTRASRGGARDARPASESISSTALPVAGTPSRQVGAQTRAVPTVVPPVGASSGPRSSSSTHSPAAPRAAAPASFAPRAYSPPANRTTSPYVPPANHAPTSDVPANPALAKPAASYGAVVGTGAMPSIPVTPRTPSGSRATSTAPTPSTADARTPGGRSADGRTDDETHDGAHDRAHDRADGLSPLFEALADWPADLPDGPPPPSAAGPAPRDPDMPYPELAMLAKRRRAIATLVWLRERRGQRLVAELQPDGTILLPDGARFVEPGDAAAYASSSSVEVDGWRAWRLGDGGPTLAEATGRTES</sequence>
<dbReference type="EMBL" id="BJLP01000050">
    <property type="protein sequence ID" value="GEA82182.1"/>
    <property type="molecule type" value="Genomic_DNA"/>
</dbReference>
<feature type="compositionally biased region" description="Low complexity" evidence="1">
    <location>
        <begin position="374"/>
        <end position="418"/>
    </location>
</feature>
<comment type="caution">
    <text evidence="3">The sequence shown here is derived from an EMBL/GenBank/DDBJ whole genome shotgun (WGS) entry which is preliminary data.</text>
</comment>
<feature type="compositionally biased region" description="Basic and acidic residues" evidence="1">
    <location>
        <begin position="494"/>
        <end position="515"/>
    </location>
</feature>
<proteinExistence type="predicted"/>
<dbReference type="Proteomes" id="UP000315842">
    <property type="component" value="Unassembled WGS sequence"/>
</dbReference>
<evidence type="ECO:0000256" key="1">
    <source>
        <dbReference type="SAM" id="MobiDB-lite"/>
    </source>
</evidence>
<dbReference type="InterPro" id="IPR040843">
    <property type="entry name" value="RAMA"/>
</dbReference>
<keyword evidence="4" id="KW-1185">Reference proteome</keyword>
<feature type="compositionally biased region" description="Low complexity" evidence="1">
    <location>
        <begin position="257"/>
        <end position="342"/>
    </location>
</feature>
<reference evidence="3 4" key="1">
    <citation type="submission" date="2019-06" db="EMBL/GenBank/DDBJ databases">
        <title>Whole genome shotgun sequence of Cellulomonas uda NBRC 3747.</title>
        <authorList>
            <person name="Hosoyama A."/>
            <person name="Uohara A."/>
            <person name="Ohji S."/>
            <person name="Ichikawa N."/>
        </authorList>
    </citation>
    <scope>NUCLEOTIDE SEQUENCE [LARGE SCALE GENOMIC DNA]</scope>
    <source>
        <strain evidence="3 4">NBRC 3747</strain>
    </source>
</reference>
<dbReference type="AlphaFoldDB" id="A0A4Y3KDZ0"/>
<accession>A0A4Y3KDZ0</accession>
<name>A0A4Y3KDZ0_CELUD</name>
<evidence type="ECO:0000313" key="4">
    <source>
        <dbReference type="Proteomes" id="UP000315842"/>
    </source>
</evidence>
<protein>
    <recommendedName>
        <fullName evidence="2">RAMA domain-containing protein</fullName>
    </recommendedName>
</protein>
<evidence type="ECO:0000313" key="3">
    <source>
        <dbReference type="EMBL" id="GEA82182.1"/>
    </source>
</evidence>
<feature type="compositionally biased region" description="Low complexity" evidence="1">
    <location>
        <begin position="465"/>
        <end position="489"/>
    </location>
</feature>
<feature type="domain" description="RAMA" evidence="2">
    <location>
        <begin position="567"/>
        <end position="631"/>
    </location>
</feature>
<evidence type="ECO:0000259" key="2">
    <source>
        <dbReference type="Pfam" id="PF18755"/>
    </source>
</evidence>
<organism evidence="3 4">
    <name type="scientific">Cellulomonas uda</name>
    <dbReference type="NCBI Taxonomy" id="1714"/>
    <lineage>
        <taxon>Bacteria</taxon>
        <taxon>Bacillati</taxon>
        <taxon>Actinomycetota</taxon>
        <taxon>Actinomycetes</taxon>
        <taxon>Micrococcales</taxon>
        <taxon>Cellulomonadaceae</taxon>
        <taxon>Cellulomonas</taxon>
    </lineage>
</organism>
<feature type="compositionally biased region" description="Low complexity" evidence="1">
    <location>
        <begin position="523"/>
        <end position="532"/>
    </location>
</feature>
<feature type="region of interest" description="Disordered" evidence="1">
    <location>
        <begin position="461"/>
        <end position="552"/>
    </location>
</feature>
<gene>
    <name evidence="3" type="ORF">CUD01_26260</name>
</gene>
<feature type="region of interest" description="Disordered" evidence="1">
    <location>
        <begin position="198"/>
        <end position="440"/>
    </location>
</feature>